<keyword evidence="2" id="KW-1185">Reference proteome</keyword>
<evidence type="ECO:0000313" key="2">
    <source>
        <dbReference type="Proteomes" id="UP000598174"/>
    </source>
</evidence>
<evidence type="ECO:0000313" key="1">
    <source>
        <dbReference type="EMBL" id="GIE08720.1"/>
    </source>
</evidence>
<dbReference type="Proteomes" id="UP000598174">
    <property type="component" value="Unassembled WGS sequence"/>
</dbReference>
<reference evidence="1" key="1">
    <citation type="submission" date="2021-01" db="EMBL/GenBank/DDBJ databases">
        <title>Whole genome shotgun sequence of Actinoplanes ferrugineus NBRC 15555.</title>
        <authorList>
            <person name="Komaki H."/>
            <person name="Tamura T."/>
        </authorList>
    </citation>
    <scope>NUCLEOTIDE SEQUENCE</scope>
    <source>
        <strain evidence="1">NBRC 15555</strain>
    </source>
</reference>
<dbReference type="EMBL" id="BOMM01000003">
    <property type="protein sequence ID" value="GIE08720.1"/>
    <property type="molecule type" value="Genomic_DNA"/>
</dbReference>
<gene>
    <name evidence="1" type="ORF">Afe05nite_05600</name>
</gene>
<name>A0A919IUF8_9ACTN</name>
<comment type="caution">
    <text evidence="1">The sequence shown here is derived from an EMBL/GenBank/DDBJ whole genome shotgun (WGS) entry which is preliminary data.</text>
</comment>
<protein>
    <submittedName>
        <fullName evidence="1">Uncharacterized protein</fullName>
    </submittedName>
</protein>
<accession>A0A919IUF8</accession>
<organism evidence="1 2">
    <name type="scientific">Paractinoplanes ferrugineus</name>
    <dbReference type="NCBI Taxonomy" id="113564"/>
    <lineage>
        <taxon>Bacteria</taxon>
        <taxon>Bacillati</taxon>
        <taxon>Actinomycetota</taxon>
        <taxon>Actinomycetes</taxon>
        <taxon>Micromonosporales</taxon>
        <taxon>Micromonosporaceae</taxon>
        <taxon>Paractinoplanes</taxon>
    </lineage>
</organism>
<dbReference type="AlphaFoldDB" id="A0A919IUF8"/>
<sequence length="190" mass="20213">MFPSVQSERDDARVGDAHRFASEVERLAVLAFGGGRPLRLDRITGSDRTGTAFAVVDAFGRFVDVGLHPGWWTALGPSGVASGLLEALSAARLKAAIVPLILRRLDYSKSPIDVMGQHTPGNDALLEGIAEARRSIDAEQVAARIVTGRHTLFRLHVRGGRIDRAEAAPGLTADDTDALVADAREALAGR</sequence>
<dbReference type="RefSeq" id="WP_203815357.1">
    <property type="nucleotide sequence ID" value="NZ_BAAABP010000014.1"/>
</dbReference>
<proteinExistence type="predicted"/>